<accession>A0A6I4HYY1</accession>
<evidence type="ECO:0000313" key="2">
    <source>
        <dbReference type="Proteomes" id="UP000429232"/>
    </source>
</evidence>
<dbReference type="Proteomes" id="UP000429232">
    <property type="component" value="Chromosome"/>
</dbReference>
<keyword evidence="2" id="KW-1185">Reference proteome</keyword>
<dbReference type="KEGG" id="mgik:GO620_002405"/>
<gene>
    <name evidence="1" type="ORF">GO620_002405</name>
</gene>
<dbReference type="EMBL" id="CP066775">
    <property type="protein sequence ID" value="QQL50326.1"/>
    <property type="molecule type" value="Genomic_DNA"/>
</dbReference>
<evidence type="ECO:0000313" key="1">
    <source>
        <dbReference type="EMBL" id="QQL50326.1"/>
    </source>
</evidence>
<proteinExistence type="predicted"/>
<sequence>MEKKYSLWQRFMSDTPSFFKYAQAFGLSVAALGATLSQISGIPEKLTTILISVGSTVAAVAQFAVKQSISTNIDHEIK</sequence>
<evidence type="ECO:0008006" key="3">
    <source>
        <dbReference type="Google" id="ProtNLM"/>
    </source>
</evidence>
<protein>
    <recommendedName>
        <fullName evidence="3">Holin</fullName>
    </recommendedName>
</protein>
<reference evidence="1 2" key="1">
    <citation type="submission" date="2020-12" db="EMBL/GenBank/DDBJ databases">
        <title>HMF7856_wgs.fasta genome submission.</title>
        <authorList>
            <person name="Kang H."/>
            <person name="Kim H."/>
            <person name="Joh K."/>
        </authorList>
    </citation>
    <scope>NUCLEOTIDE SEQUENCE [LARGE SCALE GENOMIC DNA]</scope>
    <source>
        <strain evidence="1 2">HMF7856</strain>
    </source>
</reference>
<dbReference type="AlphaFoldDB" id="A0A6I4HYY1"/>
<organism evidence="1 2">
    <name type="scientific">Mucilaginibacter ginkgonis</name>
    <dbReference type="NCBI Taxonomy" id="2682091"/>
    <lineage>
        <taxon>Bacteria</taxon>
        <taxon>Pseudomonadati</taxon>
        <taxon>Bacteroidota</taxon>
        <taxon>Sphingobacteriia</taxon>
        <taxon>Sphingobacteriales</taxon>
        <taxon>Sphingobacteriaceae</taxon>
        <taxon>Mucilaginibacter</taxon>
    </lineage>
</organism>
<dbReference type="RefSeq" id="WP_157522432.1">
    <property type="nucleotide sequence ID" value="NZ_CP066775.1"/>
</dbReference>
<name>A0A6I4HYY1_9SPHI</name>